<dbReference type="RefSeq" id="XP_033604932.1">
    <property type="nucleotide sequence ID" value="XM_033748635.1"/>
</dbReference>
<feature type="repeat" description="ANK" evidence="3">
    <location>
        <begin position="221"/>
        <end position="253"/>
    </location>
</feature>
<dbReference type="GeneID" id="54489689"/>
<evidence type="ECO:0000256" key="1">
    <source>
        <dbReference type="ARBA" id="ARBA00022737"/>
    </source>
</evidence>
<proteinExistence type="predicted"/>
<dbReference type="InterPro" id="IPR036770">
    <property type="entry name" value="Ankyrin_rpt-contain_sf"/>
</dbReference>
<dbReference type="InterPro" id="IPR002110">
    <property type="entry name" value="Ankyrin_rpt"/>
</dbReference>
<keyword evidence="2 3" id="KW-0040">ANK repeat</keyword>
<dbReference type="PANTHER" id="PTHR24171:SF9">
    <property type="entry name" value="ANKYRIN REPEAT DOMAIN-CONTAINING PROTEIN 39"/>
    <property type="match status" value="1"/>
</dbReference>
<organism evidence="5 6">
    <name type="scientific">Pseudovirgaria hyperparasitica</name>
    <dbReference type="NCBI Taxonomy" id="470096"/>
    <lineage>
        <taxon>Eukaryota</taxon>
        <taxon>Fungi</taxon>
        <taxon>Dikarya</taxon>
        <taxon>Ascomycota</taxon>
        <taxon>Pezizomycotina</taxon>
        <taxon>Dothideomycetes</taxon>
        <taxon>Dothideomycetes incertae sedis</taxon>
        <taxon>Acrospermales</taxon>
        <taxon>Acrospermaceae</taxon>
        <taxon>Pseudovirgaria</taxon>
    </lineage>
</organism>
<dbReference type="Pfam" id="PF12796">
    <property type="entry name" value="Ank_2"/>
    <property type="match status" value="1"/>
</dbReference>
<dbReference type="Gene3D" id="1.25.40.20">
    <property type="entry name" value="Ankyrin repeat-containing domain"/>
    <property type="match status" value="1"/>
</dbReference>
<dbReference type="PANTHER" id="PTHR24171">
    <property type="entry name" value="ANKYRIN REPEAT DOMAIN-CONTAINING PROTEIN 39-RELATED"/>
    <property type="match status" value="1"/>
</dbReference>
<keyword evidence="1" id="KW-0677">Repeat</keyword>
<reference evidence="5" key="1">
    <citation type="journal article" date="2020" name="Stud. Mycol.">
        <title>101 Dothideomycetes genomes: a test case for predicting lifestyles and emergence of pathogens.</title>
        <authorList>
            <person name="Haridas S."/>
            <person name="Albert R."/>
            <person name="Binder M."/>
            <person name="Bloem J."/>
            <person name="Labutti K."/>
            <person name="Salamov A."/>
            <person name="Andreopoulos B."/>
            <person name="Baker S."/>
            <person name="Barry K."/>
            <person name="Bills G."/>
            <person name="Bluhm B."/>
            <person name="Cannon C."/>
            <person name="Castanera R."/>
            <person name="Culley D."/>
            <person name="Daum C."/>
            <person name="Ezra D."/>
            <person name="Gonzalez J."/>
            <person name="Henrissat B."/>
            <person name="Kuo A."/>
            <person name="Liang C."/>
            <person name="Lipzen A."/>
            <person name="Lutzoni F."/>
            <person name="Magnuson J."/>
            <person name="Mondo S."/>
            <person name="Nolan M."/>
            <person name="Ohm R."/>
            <person name="Pangilinan J."/>
            <person name="Park H.-J."/>
            <person name="Ramirez L."/>
            <person name="Alfaro M."/>
            <person name="Sun H."/>
            <person name="Tritt A."/>
            <person name="Yoshinaga Y."/>
            <person name="Zwiers L.-H."/>
            <person name="Turgeon B."/>
            <person name="Goodwin S."/>
            <person name="Spatafora J."/>
            <person name="Crous P."/>
            <person name="Grigoriev I."/>
        </authorList>
    </citation>
    <scope>NUCLEOTIDE SEQUENCE</scope>
    <source>
        <strain evidence="5">CBS 121739</strain>
    </source>
</reference>
<dbReference type="SMART" id="SM00248">
    <property type="entry name" value="ANK"/>
    <property type="match status" value="2"/>
</dbReference>
<evidence type="ECO:0000313" key="5">
    <source>
        <dbReference type="EMBL" id="KAF2762481.1"/>
    </source>
</evidence>
<name>A0A6A6WK60_9PEZI</name>
<dbReference type="OrthoDB" id="5337793at2759"/>
<feature type="region of interest" description="Disordered" evidence="4">
    <location>
        <begin position="94"/>
        <end position="113"/>
    </location>
</feature>
<protein>
    <submittedName>
        <fullName evidence="5">Ankyrin</fullName>
    </submittedName>
</protein>
<keyword evidence="6" id="KW-1185">Reference proteome</keyword>
<accession>A0A6A6WK60</accession>
<evidence type="ECO:0000256" key="2">
    <source>
        <dbReference type="ARBA" id="ARBA00023043"/>
    </source>
</evidence>
<evidence type="ECO:0000256" key="3">
    <source>
        <dbReference type="PROSITE-ProRule" id="PRU00023"/>
    </source>
</evidence>
<dbReference type="EMBL" id="ML996565">
    <property type="protein sequence ID" value="KAF2762481.1"/>
    <property type="molecule type" value="Genomic_DNA"/>
</dbReference>
<dbReference type="PROSITE" id="PS50088">
    <property type="entry name" value="ANK_REPEAT"/>
    <property type="match status" value="1"/>
</dbReference>
<sequence>MPDTENLVPALVLWWNASSFRVLCPFCLDSHGHGLTEHSRRRRERRSADCIDVSGGKSYRIVWPDEIDNLTDARGNPPRRLLEEYESLHGVYFDDPEEYRNGKSEPGPDGTDAITESLARTTLSDSQGSDPRQHEPDRYRCFTDPMADPNLRRKFYVSFCAQGDTQKLDNHFRMYPDDDFASYVNIQGANGVILAAAEENGLQTVELLTERGMPIDRIDHYGRTALMEAALWGRFETVDFLVNNGADVLSMDANGHRASDLAAVAERNDAERIERANGMMTVRTDSNRQRARIHALLCRKEQELRGDRFPVPIGGPRQGYFHKADATSLCFYQADTMYKLGDREGTKAFGRLDRGPSYPVISAMSGYSQTSREDTLNNKIWTRRAKQLCARIGHDVSESYASHVEKQLVAYYMNRHYIFKYEDEESIGVTSELEAVLPTNLPRGCITVSRDAMCPDCQEFYKLFQRSFLKVPLTVHCVGDKIRWLSSILWRTS</sequence>
<evidence type="ECO:0000256" key="4">
    <source>
        <dbReference type="SAM" id="MobiDB-lite"/>
    </source>
</evidence>
<evidence type="ECO:0000313" key="6">
    <source>
        <dbReference type="Proteomes" id="UP000799437"/>
    </source>
</evidence>
<dbReference type="PROSITE" id="PS50297">
    <property type="entry name" value="ANK_REP_REGION"/>
    <property type="match status" value="1"/>
</dbReference>
<gene>
    <name evidence="5" type="ORF">EJ05DRAFT_515816</name>
</gene>
<dbReference type="SUPFAM" id="SSF48403">
    <property type="entry name" value="Ankyrin repeat"/>
    <property type="match status" value="1"/>
</dbReference>
<dbReference type="Proteomes" id="UP000799437">
    <property type="component" value="Unassembled WGS sequence"/>
</dbReference>
<dbReference type="AlphaFoldDB" id="A0A6A6WK60"/>